<reference evidence="2 3" key="1">
    <citation type="submission" date="2020-11" db="EMBL/GenBank/DDBJ databases">
        <title>Hymenobacter sp.</title>
        <authorList>
            <person name="Kim M.K."/>
        </authorList>
    </citation>
    <scope>NUCLEOTIDE SEQUENCE [LARGE SCALE GENOMIC DNA]</scope>
    <source>
        <strain evidence="2 3">BT594</strain>
    </source>
</reference>
<protein>
    <submittedName>
        <fullName evidence="2">Uncharacterized protein</fullName>
    </submittedName>
</protein>
<organism evidence="2 3">
    <name type="scientific">Hymenobacter guriensis</name>
    <dbReference type="NCBI Taxonomy" id="2793065"/>
    <lineage>
        <taxon>Bacteria</taxon>
        <taxon>Pseudomonadati</taxon>
        <taxon>Bacteroidota</taxon>
        <taxon>Cytophagia</taxon>
        <taxon>Cytophagales</taxon>
        <taxon>Hymenobacteraceae</taxon>
        <taxon>Hymenobacter</taxon>
    </lineage>
</organism>
<feature type="compositionally biased region" description="Basic and acidic residues" evidence="1">
    <location>
        <begin position="10"/>
        <end position="24"/>
    </location>
</feature>
<name>A0ABS0KZ27_9BACT</name>
<proteinExistence type="predicted"/>
<dbReference type="EMBL" id="JADWYK010000003">
    <property type="protein sequence ID" value="MBG8553118.1"/>
    <property type="molecule type" value="Genomic_DNA"/>
</dbReference>
<sequence length="47" mass="5256">MTATNVPKAPAHDDPTHKKQEDQHPNTNQDTNKGKTITPDKAHDPQR</sequence>
<keyword evidence="3" id="KW-1185">Reference proteome</keyword>
<evidence type="ECO:0000313" key="2">
    <source>
        <dbReference type="EMBL" id="MBG8553118.1"/>
    </source>
</evidence>
<feature type="region of interest" description="Disordered" evidence="1">
    <location>
        <begin position="1"/>
        <end position="47"/>
    </location>
</feature>
<gene>
    <name evidence="2" type="ORF">I5L79_06150</name>
</gene>
<evidence type="ECO:0000256" key="1">
    <source>
        <dbReference type="SAM" id="MobiDB-lite"/>
    </source>
</evidence>
<feature type="compositionally biased region" description="Polar residues" evidence="1">
    <location>
        <begin position="25"/>
        <end position="35"/>
    </location>
</feature>
<evidence type="ECO:0000313" key="3">
    <source>
        <dbReference type="Proteomes" id="UP000601099"/>
    </source>
</evidence>
<dbReference type="Proteomes" id="UP000601099">
    <property type="component" value="Unassembled WGS sequence"/>
</dbReference>
<feature type="compositionally biased region" description="Basic and acidic residues" evidence="1">
    <location>
        <begin position="38"/>
        <end position="47"/>
    </location>
</feature>
<accession>A0ABS0KZ27</accession>
<comment type="caution">
    <text evidence="2">The sequence shown here is derived from an EMBL/GenBank/DDBJ whole genome shotgun (WGS) entry which is preliminary data.</text>
</comment>
<dbReference type="RefSeq" id="WP_196954152.1">
    <property type="nucleotide sequence ID" value="NZ_JADWYK010000003.1"/>
</dbReference>